<dbReference type="InterPro" id="IPR005817">
    <property type="entry name" value="Wnt"/>
</dbReference>
<proteinExistence type="inferred from homology"/>
<keyword evidence="6 8" id="KW-0879">Wnt signaling pathway</keyword>
<keyword evidence="4" id="KW-0964">Secreted</keyword>
<evidence type="ECO:0000313" key="10">
    <source>
        <dbReference type="EMBL" id="PFX20626.1"/>
    </source>
</evidence>
<dbReference type="AlphaFoldDB" id="A0A2B4RTY3"/>
<dbReference type="GO" id="GO:0005615">
    <property type="term" value="C:extracellular space"/>
    <property type="evidence" value="ECO:0007669"/>
    <property type="project" value="TreeGrafter"/>
</dbReference>
<dbReference type="GO" id="GO:0045165">
    <property type="term" value="P:cell fate commitment"/>
    <property type="evidence" value="ECO:0007669"/>
    <property type="project" value="TreeGrafter"/>
</dbReference>
<keyword evidence="9" id="KW-0732">Signal</keyword>
<evidence type="ECO:0000256" key="4">
    <source>
        <dbReference type="ARBA" id="ARBA00022525"/>
    </source>
</evidence>
<comment type="function">
    <text evidence="8">Ligand for members of the frizzled family of seven transmembrane receptors.</text>
</comment>
<dbReference type="SMART" id="SM00097">
    <property type="entry name" value="WNT1"/>
    <property type="match status" value="1"/>
</dbReference>
<feature type="signal peptide" evidence="9">
    <location>
        <begin position="1"/>
        <end position="21"/>
    </location>
</feature>
<keyword evidence="3 8" id="KW-0217">Developmental protein</keyword>
<comment type="similarity">
    <text evidence="2 8">Belongs to the Wnt family.</text>
</comment>
<dbReference type="EMBL" id="LSMT01000309">
    <property type="protein sequence ID" value="PFX20626.1"/>
    <property type="molecule type" value="Genomic_DNA"/>
</dbReference>
<evidence type="ECO:0000256" key="9">
    <source>
        <dbReference type="SAM" id="SignalP"/>
    </source>
</evidence>
<dbReference type="Proteomes" id="UP000225706">
    <property type="component" value="Unassembled WGS sequence"/>
</dbReference>
<evidence type="ECO:0000256" key="5">
    <source>
        <dbReference type="ARBA" id="ARBA00022530"/>
    </source>
</evidence>
<accession>A0A2B4RTY3</accession>
<sequence length="341" mass="39026">MKLYAAFILFLLSYFGDSSKANKPRRSNPWCHEAPGLSVSQRKLCFRVPGLETAIRKGIETGLSECEREFQWNRWNCSTLENNSVWERAPVGTREDAFTTALLSASIAYSIAKACTAKNVAECSCEVIRRPKYGQTWKWQGCSANVRFGSYSSKRFMLNGRRNKSAIDTVVFRQNVRVGLEVLQKNRVVRCTLGKAGRVKSCRLTLPPLHKISRIIKGKYHSATRVTARLIRGKKNSFSLRTIERYRSRPKAKRPKKSSLVYLRHSPTYCYRQTEYSIPGTRGRRCHLNSLKEGDCNLMCCGRGYKREAKIKKRLYDCKTNVGMPCICKLCTDVIIENKCM</sequence>
<organism evidence="10 11">
    <name type="scientific">Stylophora pistillata</name>
    <name type="common">Smooth cauliflower coral</name>
    <dbReference type="NCBI Taxonomy" id="50429"/>
    <lineage>
        <taxon>Eukaryota</taxon>
        <taxon>Metazoa</taxon>
        <taxon>Cnidaria</taxon>
        <taxon>Anthozoa</taxon>
        <taxon>Hexacorallia</taxon>
        <taxon>Scleractinia</taxon>
        <taxon>Astrocoeniina</taxon>
        <taxon>Pocilloporidae</taxon>
        <taxon>Stylophora</taxon>
    </lineage>
</organism>
<evidence type="ECO:0000256" key="6">
    <source>
        <dbReference type="ARBA" id="ARBA00022687"/>
    </source>
</evidence>
<dbReference type="PANTHER" id="PTHR12027">
    <property type="entry name" value="WNT RELATED"/>
    <property type="match status" value="1"/>
</dbReference>
<dbReference type="Pfam" id="PF00110">
    <property type="entry name" value="wnt"/>
    <property type="match status" value="1"/>
</dbReference>
<gene>
    <name evidence="10" type="primary">WNT7B</name>
    <name evidence="10" type="ORF">AWC38_SpisGene14903</name>
</gene>
<feature type="chain" id="PRO_5012676666" description="Protein Wnt" evidence="9">
    <location>
        <begin position="22"/>
        <end position="341"/>
    </location>
</feature>
<dbReference type="GO" id="GO:0005125">
    <property type="term" value="F:cytokine activity"/>
    <property type="evidence" value="ECO:0007669"/>
    <property type="project" value="TreeGrafter"/>
</dbReference>
<dbReference type="GO" id="GO:0030182">
    <property type="term" value="P:neuron differentiation"/>
    <property type="evidence" value="ECO:0007669"/>
    <property type="project" value="TreeGrafter"/>
</dbReference>
<evidence type="ECO:0000256" key="8">
    <source>
        <dbReference type="RuleBase" id="RU003500"/>
    </source>
</evidence>
<keyword evidence="5" id="KW-0272">Extracellular matrix</keyword>
<dbReference type="PRINTS" id="PR01349">
    <property type="entry name" value="WNTPROTEIN"/>
</dbReference>
<comment type="subcellular location">
    <subcellularLocation>
        <location evidence="1 8">Secreted</location>
        <location evidence="1 8">Extracellular space</location>
        <location evidence="1 8">Extracellular matrix</location>
    </subcellularLocation>
</comment>
<name>A0A2B4RTY3_STYPI</name>
<comment type="caution">
    <text evidence="10">The sequence shown here is derived from an EMBL/GenBank/DDBJ whole genome shotgun (WGS) entry which is preliminary data.</text>
</comment>
<keyword evidence="7" id="KW-1015">Disulfide bond</keyword>
<evidence type="ECO:0000256" key="1">
    <source>
        <dbReference type="ARBA" id="ARBA00004498"/>
    </source>
</evidence>
<evidence type="ECO:0000256" key="7">
    <source>
        <dbReference type="ARBA" id="ARBA00023157"/>
    </source>
</evidence>
<dbReference type="OrthoDB" id="5945655at2759"/>
<dbReference type="GO" id="GO:0060070">
    <property type="term" value="P:canonical Wnt signaling pathway"/>
    <property type="evidence" value="ECO:0007669"/>
    <property type="project" value="TreeGrafter"/>
</dbReference>
<reference evidence="11" key="1">
    <citation type="journal article" date="2017" name="bioRxiv">
        <title>Comparative analysis of the genomes of Stylophora pistillata and Acropora digitifera provides evidence for extensive differences between species of corals.</title>
        <authorList>
            <person name="Voolstra C.R."/>
            <person name="Li Y."/>
            <person name="Liew Y.J."/>
            <person name="Baumgarten S."/>
            <person name="Zoccola D."/>
            <person name="Flot J.-F."/>
            <person name="Tambutte S."/>
            <person name="Allemand D."/>
            <person name="Aranda M."/>
        </authorList>
    </citation>
    <scope>NUCLEOTIDE SEQUENCE [LARGE SCALE GENOMIC DNA]</scope>
</reference>
<keyword evidence="11" id="KW-1185">Reference proteome</keyword>
<protein>
    <recommendedName>
        <fullName evidence="8">Protein Wnt</fullName>
    </recommendedName>
</protein>
<evidence type="ECO:0000256" key="2">
    <source>
        <dbReference type="ARBA" id="ARBA00005683"/>
    </source>
</evidence>
<dbReference type="GO" id="GO:0005109">
    <property type="term" value="F:frizzled binding"/>
    <property type="evidence" value="ECO:0007669"/>
    <property type="project" value="TreeGrafter"/>
</dbReference>
<evidence type="ECO:0000256" key="3">
    <source>
        <dbReference type="ARBA" id="ARBA00022473"/>
    </source>
</evidence>
<evidence type="ECO:0000313" key="11">
    <source>
        <dbReference type="Proteomes" id="UP000225706"/>
    </source>
</evidence>
<dbReference type="STRING" id="50429.A0A2B4RTY3"/>